<dbReference type="GO" id="GO:0046872">
    <property type="term" value="F:metal ion binding"/>
    <property type="evidence" value="ECO:0007669"/>
    <property type="project" value="UniProtKB-KW"/>
</dbReference>
<dbReference type="GO" id="GO:0005524">
    <property type="term" value="F:ATP binding"/>
    <property type="evidence" value="ECO:0007669"/>
    <property type="project" value="UniProtKB-KW"/>
</dbReference>
<evidence type="ECO:0000256" key="2">
    <source>
        <dbReference type="ARBA" id="ARBA00022598"/>
    </source>
</evidence>
<protein>
    <recommendedName>
        <fullName evidence="9">Mur ligase C-terminal domain-containing protein</fullName>
    </recommendedName>
</protein>
<comment type="similarity">
    <text evidence="1">Belongs to the folylpolyglutamate synthase family.</text>
</comment>
<dbReference type="InterPro" id="IPR001645">
    <property type="entry name" value="Folylpolyglutamate_synth"/>
</dbReference>
<dbReference type="Gene3D" id="3.40.1190.10">
    <property type="entry name" value="Mur-like, catalytic domain"/>
    <property type="match status" value="1"/>
</dbReference>
<proteinExistence type="inferred from homology"/>
<gene>
    <name evidence="7" type="ORF">PMKS-001435</name>
</gene>
<accession>A0A1Q2YEH5</accession>
<sequence length="300" mass="33212">MPNTTSVAPKVGVGGRLDATNVLPPDRTLVVGITKVGLDHQNLLGKTLSEIAFQKTGIFKEGVPAVIDGSNDEAVLDVAEAESKEVGCPLYIVKRDEDCWVTPKLLGDYQYDNLSVALKMASLIRDSRITKDTIKKGVESTVWAGRLQEYRFNMCSLGYEKDKSIDLLLDGAHNTQASIELGKYLSTLRNDNDFIFIIAITQGKHLSALFKPIITSKDTIIFTQFSDNVDGMPWIKPFDVLDLKKEIETQGIEYDDVYTCPQLKDAISQAYKISQVTKKKVVVCGSLYLVADVLRLQLDS</sequence>
<evidence type="ECO:0000256" key="6">
    <source>
        <dbReference type="ARBA" id="ARBA00022842"/>
    </source>
</evidence>
<keyword evidence="5" id="KW-0067">ATP-binding</keyword>
<dbReference type="NCBIfam" id="TIGR01499">
    <property type="entry name" value="folC"/>
    <property type="match status" value="1"/>
</dbReference>
<dbReference type="GO" id="GO:0005829">
    <property type="term" value="C:cytosol"/>
    <property type="evidence" value="ECO:0007669"/>
    <property type="project" value="TreeGrafter"/>
</dbReference>
<dbReference type="InterPro" id="IPR036565">
    <property type="entry name" value="Mur-like_cat_sf"/>
</dbReference>
<keyword evidence="6" id="KW-0460">Magnesium</keyword>
<dbReference type="PANTHER" id="PTHR11136:SF0">
    <property type="entry name" value="DIHYDROFOLATE SYNTHETASE-RELATED"/>
    <property type="match status" value="1"/>
</dbReference>
<dbReference type="EMBL" id="BDGI01000050">
    <property type="protein sequence ID" value="GAV27967.1"/>
    <property type="molecule type" value="Genomic_DNA"/>
</dbReference>
<dbReference type="GO" id="GO:0005739">
    <property type="term" value="C:mitochondrion"/>
    <property type="evidence" value="ECO:0007669"/>
    <property type="project" value="TreeGrafter"/>
</dbReference>
<dbReference type="InterPro" id="IPR036615">
    <property type="entry name" value="Mur_ligase_C_dom_sf"/>
</dbReference>
<keyword evidence="3" id="KW-0479">Metal-binding</keyword>
<evidence type="ECO:0000256" key="1">
    <source>
        <dbReference type="ARBA" id="ARBA00008276"/>
    </source>
</evidence>
<evidence type="ECO:0008006" key="9">
    <source>
        <dbReference type="Google" id="ProtNLM"/>
    </source>
</evidence>
<evidence type="ECO:0000313" key="7">
    <source>
        <dbReference type="EMBL" id="GAV27967.1"/>
    </source>
</evidence>
<dbReference type="GO" id="GO:0008841">
    <property type="term" value="F:dihydrofolate synthase activity"/>
    <property type="evidence" value="ECO:0007669"/>
    <property type="project" value="TreeGrafter"/>
</dbReference>
<dbReference type="SUPFAM" id="SSF53244">
    <property type="entry name" value="MurD-like peptide ligases, peptide-binding domain"/>
    <property type="match status" value="1"/>
</dbReference>
<evidence type="ECO:0000313" key="8">
    <source>
        <dbReference type="Proteomes" id="UP000186136"/>
    </source>
</evidence>
<dbReference type="GO" id="GO:0004326">
    <property type="term" value="F:tetrahydrofolylpolyglutamate synthase activity"/>
    <property type="evidence" value="ECO:0007669"/>
    <property type="project" value="InterPro"/>
</dbReference>
<keyword evidence="8" id="KW-1185">Reference proteome</keyword>
<dbReference type="Proteomes" id="UP000186136">
    <property type="component" value="Unassembled WGS sequence"/>
</dbReference>
<reference evidence="7 8" key="1">
    <citation type="submission" date="2016-08" db="EMBL/GenBank/DDBJ databases">
        <title>Whole genome shotgun sequence of Pichia membranifaciens KS47-1.</title>
        <authorList>
            <person name="Konishi M."/>
            <person name="Ishida M."/>
            <person name="Arakawa T."/>
            <person name="Kato Y."/>
            <person name="Horiuchi J."/>
        </authorList>
    </citation>
    <scope>NUCLEOTIDE SEQUENCE [LARGE SCALE GENOMIC DNA]</scope>
    <source>
        <strain evidence="7 8">KS47-1</strain>
    </source>
</reference>
<evidence type="ECO:0000256" key="3">
    <source>
        <dbReference type="ARBA" id="ARBA00022723"/>
    </source>
</evidence>
<evidence type="ECO:0000256" key="4">
    <source>
        <dbReference type="ARBA" id="ARBA00022741"/>
    </source>
</evidence>
<organism evidence="7 8">
    <name type="scientific">Pichia membranifaciens</name>
    <dbReference type="NCBI Taxonomy" id="4926"/>
    <lineage>
        <taxon>Eukaryota</taxon>
        <taxon>Fungi</taxon>
        <taxon>Dikarya</taxon>
        <taxon>Ascomycota</taxon>
        <taxon>Saccharomycotina</taxon>
        <taxon>Pichiomycetes</taxon>
        <taxon>Pichiales</taxon>
        <taxon>Pichiaceae</taxon>
        <taxon>Pichia</taxon>
    </lineage>
</organism>
<dbReference type="Gene3D" id="3.90.190.20">
    <property type="entry name" value="Mur ligase, C-terminal domain"/>
    <property type="match status" value="1"/>
</dbReference>
<dbReference type="UniPathway" id="UPA00850"/>
<keyword evidence="2" id="KW-0436">Ligase</keyword>
<dbReference type="SUPFAM" id="SSF53623">
    <property type="entry name" value="MurD-like peptide ligases, catalytic domain"/>
    <property type="match status" value="1"/>
</dbReference>
<name>A0A1Q2YEH5_9ASCO</name>
<keyword evidence="4" id="KW-0547">Nucleotide-binding</keyword>
<evidence type="ECO:0000256" key="5">
    <source>
        <dbReference type="ARBA" id="ARBA00022840"/>
    </source>
</evidence>
<comment type="caution">
    <text evidence="7">The sequence shown here is derived from an EMBL/GenBank/DDBJ whole genome shotgun (WGS) entry which is preliminary data.</text>
</comment>
<dbReference type="AlphaFoldDB" id="A0A1Q2YEH5"/>
<dbReference type="PANTHER" id="PTHR11136">
    <property type="entry name" value="FOLYLPOLYGLUTAMATE SYNTHASE-RELATED"/>
    <property type="match status" value="1"/>
</dbReference>
<dbReference type="OrthoDB" id="5212574at2759"/>